<sequence>MDACKELSVKGDSSSEHSPDGEWMSIIPHPRRKISVCQNISHLLYQFHSAKNHALKFGLSTYCGHLGPQYRGSTITTRRLIMAIDPDFLALMLRSSLVVASCALSLSSSLVCDKETAIHMSTLLPHVTRFLSFLTMEHDVTVDPTTRAMLERSGCTLNALKARLSSECLSFLTTIATHLGYELIHTVSMDVIELQEPVDILNKEMFDLDIEESGKQCDGSITLEDGYSAECYLCSLIGKKDYKEERLQLDQLYSDLDVLAAAHLEETRMRSSEAKDYRDDTDTCMGDVLLNVGKWCLDRLSNEGNVSKELITTYMASIHSVLSLIPPSHITLLISSCMSCNNFDVMLVLFSLCRSKSGSFADVGIRLRLSNAAVNLLDKNLHRANSAAVNSFLAKMLEYHGLDAIHHDEVSDNAEILVKKIIAVVRRSEIEIHLALDDFFRNGKVEHGVSSSFMLLESLLVKISENESLLPSCHALFTTTHRIITTVFDFFDEVTEGNRESAKELLTCCSRLVGCWMTLEPMHLRTLYLSKLPKILSVISLCDFKWLLPSFTFFESVDIGGIPALLSLVLKTLEKDVAALKHEADEKQETLRSISMSYRFMDRIFLDGMNDVVDMLLHVESPTDVSFHNIKGFDYHKALYNGTVHFSPGAPLGMMVPLCLDLKQASPERVKMGHIAKLVQSWFVDVLHHEHHELSKDVIRGECIDLSYIQDKIAGDMTTMVSLKHSWSQLLSEAALGTADVCLCRLDQKTVTEFMFPAMDFIIMECLVLSFFYMSPEGTVKAMSFEDESTEIWLRISVACVVLLQRQPLFINVVVSLYRKLKFKVPVLKSAILDNAVEEGLLSAECQAAADFMCTLLSNIH</sequence>
<accession>A0AAD8LRA1</accession>
<protein>
    <submittedName>
        <fullName evidence="2">Uncharacterized protein</fullName>
    </submittedName>
</protein>
<comment type="caution">
    <text evidence="2">The sequence shown here is derived from an EMBL/GenBank/DDBJ whole genome shotgun (WGS) entry which is preliminary data.</text>
</comment>
<gene>
    <name evidence="2" type="ORF">BgAZ_203920</name>
</gene>
<dbReference type="Proteomes" id="UP001230268">
    <property type="component" value="Unassembled WGS sequence"/>
</dbReference>
<name>A0AAD8LRA1_BABGI</name>
<evidence type="ECO:0000313" key="2">
    <source>
        <dbReference type="EMBL" id="KAK1443516.1"/>
    </source>
</evidence>
<proteinExistence type="predicted"/>
<dbReference type="AlphaFoldDB" id="A0AAD8LRA1"/>
<evidence type="ECO:0000256" key="1">
    <source>
        <dbReference type="SAM" id="MobiDB-lite"/>
    </source>
</evidence>
<keyword evidence="3" id="KW-1185">Reference proteome</keyword>
<feature type="compositionally biased region" description="Basic and acidic residues" evidence="1">
    <location>
        <begin position="1"/>
        <end position="20"/>
    </location>
</feature>
<evidence type="ECO:0000313" key="3">
    <source>
        <dbReference type="Proteomes" id="UP001230268"/>
    </source>
</evidence>
<organism evidence="2 3">
    <name type="scientific">Babesia gibsoni</name>
    <dbReference type="NCBI Taxonomy" id="33632"/>
    <lineage>
        <taxon>Eukaryota</taxon>
        <taxon>Sar</taxon>
        <taxon>Alveolata</taxon>
        <taxon>Apicomplexa</taxon>
        <taxon>Aconoidasida</taxon>
        <taxon>Piroplasmida</taxon>
        <taxon>Babesiidae</taxon>
        <taxon>Babesia</taxon>
    </lineage>
</organism>
<reference evidence="2" key="1">
    <citation type="submission" date="2023-08" db="EMBL/GenBank/DDBJ databases">
        <title>Draft sequence of the Babesia gibsoni genome.</title>
        <authorList>
            <person name="Yamagishi J.Y."/>
            <person name="Xuan X.X."/>
        </authorList>
    </citation>
    <scope>NUCLEOTIDE SEQUENCE</scope>
    <source>
        <strain evidence="2">Azabu</strain>
    </source>
</reference>
<dbReference type="EMBL" id="JAVEPI010000002">
    <property type="protein sequence ID" value="KAK1443516.1"/>
    <property type="molecule type" value="Genomic_DNA"/>
</dbReference>
<feature type="region of interest" description="Disordered" evidence="1">
    <location>
        <begin position="1"/>
        <end position="23"/>
    </location>
</feature>